<keyword evidence="1" id="KW-0732">Signal</keyword>
<evidence type="ECO:0000313" key="2">
    <source>
        <dbReference type="EMBL" id="OGG85591.1"/>
    </source>
</evidence>
<dbReference type="Proteomes" id="UP000177395">
    <property type="component" value="Unassembled WGS sequence"/>
</dbReference>
<dbReference type="EMBL" id="MFMS01000006">
    <property type="protein sequence ID" value="OGG85591.1"/>
    <property type="molecule type" value="Genomic_DNA"/>
</dbReference>
<evidence type="ECO:0000256" key="1">
    <source>
        <dbReference type="SAM" id="SignalP"/>
    </source>
</evidence>
<organism evidence="2 3">
    <name type="scientific">Candidatus Kaiserbacteria bacterium RIFOXYB1_FULL_46_14</name>
    <dbReference type="NCBI Taxonomy" id="1798531"/>
    <lineage>
        <taxon>Bacteria</taxon>
        <taxon>Candidatus Kaiseribacteriota</taxon>
    </lineage>
</organism>
<feature type="signal peptide" evidence="1">
    <location>
        <begin position="1"/>
        <end position="21"/>
    </location>
</feature>
<reference evidence="2 3" key="1">
    <citation type="journal article" date="2016" name="Nat. Commun.">
        <title>Thousands of microbial genomes shed light on interconnected biogeochemical processes in an aquifer system.</title>
        <authorList>
            <person name="Anantharaman K."/>
            <person name="Brown C.T."/>
            <person name="Hug L.A."/>
            <person name="Sharon I."/>
            <person name="Castelle C.J."/>
            <person name="Probst A.J."/>
            <person name="Thomas B.C."/>
            <person name="Singh A."/>
            <person name="Wilkins M.J."/>
            <person name="Karaoz U."/>
            <person name="Brodie E.L."/>
            <person name="Williams K.H."/>
            <person name="Hubbard S.S."/>
            <person name="Banfield J.F."/>
        </authorList>
    </citation>
    <scope>NUCLEOTIDE SEQUENCE [LARGE SCALE GENOMIC DNA]</scope>
</reference>
<protein>
    <submittedName>
        <fullName evidence="2">Uncharacterized protein</fullName>
    </submittedName>
</protein>
<feature type="chain" id="PRO_5009524359" evidence="1">
    <location>
        <begin position="22"/>
        <end position="65"/>
    </location>
</feature>
<name>A0A1F6FIB9_9BACT</name>
<gene>
    <name evidence="2" type="ORF">A2392_02350</name>
</gene>
<proteinExistence type="predicted"/>
<accession>A0A1F6FIB9</accession>
<comment type="caution">
    <text evidence="2">The sequence shown here is derived from an EMBL/GenBank/DDBJ whole genome shotgun (WGS) entry which is preliminary data.</text>
</comment>
<dbReference type="AlphaFoldDB" id="A0A1F6FIB9"/>
<sequence>MTTILLAIALVLQLSSGKAEAEPLKCFDLDEGQRVCIEEEGDMSAAPTNELPVIDEIEKVAYYNI</sequence>
<evidence type="ECO:0000313" key="3">
    <source>
        <dbReference type="Proteomes" id="UP000177395"/>
    </source>
</evidence>